<evidence type="ECO:0000259" key="8">
    <source>
        <dbReference type="Pfam" id="PF10150"/>
    </source>
</evidence>
<keyword evidence="10" id="KW-1185">Reference proteome</keyword>
<dbReference type="Proteomes" id="UP000634455">
    <property type="component" value="Unassembled WGS sequence"/>
</dbReference>
<sequence>MKNGRIAVIDHIDGRSAAALLLDGALHDLLIDAKSDGPQPESIYRAKSLQPMKGQNGIILDLGNGKRGFLRNAKGISPGTTMLVQVATHAESGKAAPVVQKLLFKSRYAIITPDAPGLNIARRIRDDDERERLLEIAHSVLDSVPDHFGLILRSSCELVADDAIADDIAAMRDIALAITGDSAGAPEMLLAAPDAATKAWRDWVNPDPDEVHQDEDSFETLGVWDHIHALEKPRAPLPAGASMIIEPTSALIAVDVNTGNDFSLSAGLKANMAVARELPRQLRLRGLGGQIVLDLAPMPKKDRRAFENALRSAFKADGIDTALVGWTPLGHYELQRKRERIPLNELL</sequence>
<keyword evidence="7" id="KW-0694">RNA-binding</keyword>
<comment type="caution">
    <text evidence="9">The sequence shown here is derived from an EMBL/GenBank/DDBJ whole genome shotgun (WGS) entry which is preliminary data.</text>
</comment>
<accession>A0ABQ3CZL5</accession>
<gene>
    <name evidence="9" type="ORF">GCM10008927_15920</name>
</gene>
<evidence type="ECO:0000313" key="9">
    <source>
        <dbReference type="EMBL" id="GHA51391.1"/>
    </source>
</evidence>
<protein>
    <submittedName>
        <fullName evidence="9">Ribonuclease G</fullName>
    </submittedName>
</protein>
<keyword evidence="4" id="KW-0255">Endonuclease</keyword>
<proteinExistence type="predicted"/>
<evidence type="ECO:0000256" key="7">
    <source>
        <dbReference type="ARBA" id="ARBA00022884"/>
    </source>
</evidence>
<organism evidence="9 10">
    <name type="scientific">Paramylibacter ulvae</name>
    <dbReference type="NCBI Taxonomy" id="1651968"/>
    <lineage>
        <taxon>Bacteria</taxon>
        <taxon>Pseudomonadati</taxon>
        <taxon>Pseudomonadota</taxon>
        <taxon>Alphaproteobacteria</taxon>
        <taxon>Rhodobacterales</taxon>
        <taxon>Paracoccaceae</taxon>
        <taxon>Paramylibacter</taxon>
    </lineage>
</organism>
<keyword evidence="3" id="KW-0479">Metal-binding</keyword>
<evidence type="ECO:0000256" key="2">
    <source>
        <dbReference type="ARBA" id="ARBA00022722"/>
    </source>
</evidence>
<dbReference type="InterPro" id="IPR019307">
    <property type="entry name" value="RNA-bd_AU-1/RNase_E/G"/>
</dbReference>
<reference evidence="10" key="1">
    <citation type="journal article" date="2019" name="Int. J. Syst. Evol. Microbiol.">
        <title>The Global Catalogue of Microorganisms (GCM) 10K type strain sequencing project: providing services to taxonomists for standard genome sequencing and annotation.</title>
        <authorList>
            <consortium name="The Broad Institute Genomics Platform"/>
            <consortium name="The Broad Institute Genome Sequencing Center for Infectious Disease"/>
            <person name="Wu L."/>
            <person name="Ma J."/>
        </authorList>
    </citation>
    <scope>NUCLEOTIDE SEQUENCE [LARGE SCALE GENOMIC DNA]</scope>
    <source>
        <strain evidence="10">KCTC 32465</strain>
    </source>
</reference>
<comment type="cofactor">
    <cofactor evidence="1">
        <name>Mg(2+)</name>
        <dbReference type="ChEBI" id="CHEBI:18420"/>
    </cofactor>
</comment>
<name>A0ABQ3CZL5_9RHOB</name>
<dbReference type="PANTHER" id="PTHR30001">
    <property type="entry name" value="RIBONUCLEASE"/>
    <property type="match status" value="1"/>
</dbReference>
<dbReference type="RefSeq" id="WP_189640050.1">
    <property type="nucleotide sequence ID" value="NZ_BMZF01000003.1"/>
</dbReference>
<keyword evidence="5" id="KW-0378">Hydrolase</keyword>
<keyword evidence="6" id="KW-0460">Magnesium</keyword>
<dbReference type="EMBL" id="BMZF01000003">
    <property type="protein sequence ID" value="GHA51391.1"/>
    <property type="molecule type" value="Genomic_DNA"/>
</dbReference>
<evidence type="ECO:0000256" key="5">
    <source>
        <dbReference type="ARBA" id="ARBA00022801"/>
    </source>
</evidence>
<evidence type="ECO:0000256" key="4">
    <source>
        <dbReference type="ARBA" id="ARBA00022759"/>
    </source>
</evidence>
<evidence type="ECO:0000256" key="6">
    <source>
        <dbReference type="ARBA" id="ARBA00022842"/>
    </source>
</evidence>
<keyword evidence="2" id="KW-0540">Nuclease</keyword>
<dbReference type="PANTHER" id="PTHR30001:SF1">
    <property type="entry name" value="RIBONUCLEASE E_G-LIKE PROTEIN, CHLOROPLASTIC"/>
    <property type="match status" value="1"/>
</dbReference>
<dbReference type="Pfam" id="PF10150">
    <property type="entry name" value="RNase_E_G"/>
    <property type="match status" value="1"/>
</dbReference>
<evidence type="ECO:0000256" key="3">
    <source>
        <dbReference type="ARBA" id="ARBA00022723"/>
    </source>
</evidence>
<evidence type="ECO:0000256" key="1">
    <source>
        <dbReference type="ARBA" id="ARBA00001946"/>
    </source>
</evidence>
<evidence type="ECO:0000313" key="10">
    <source>
        <dbReference type="Proteomes" id="UP000634455"/>
    </source>
</evidence>
<feature type="domain" description="RNA-binding protein AU-1/Ribonuclease E/G" evidence="8">
    <location>
        <begin position="212"/>
        <end position="338"/>
    </location>
</feature>
<dbReference type="InterPro" id="IPR004659">
    <property type="entry name" value="RNase_E/G"/>
</dbReference>